<evidence type="ECO:0000313" key="2">
    <source>
        <dbReference type="Proteomes" id="UP000324222"/>
    </source>
</evidence>
<sequence length="72" mass="7777">MVRVEDGGSGGEARRGEERWHDCAPKIALNLLASELDVGEKIVSDLREAYGAPPDPAWRRCKAASTPEINSA</sequence>
<dbReference type="EMBL" id="VSRR010035959">
    <property type="protein sequence ID" value="MPC73046.1"/>
    <property type="molecule type" value="Genomic_DNA"/>
</dbReference>
<gene>
    <name evidence="1" type="ORF">E2C01_067364</name>
</gene>
<organism evidence="1 2">
    <name type="scientific">Portunus trituberculatus</name>
    <name type="common">Swimming crab</name>
    <name type="synonym">Neptunus trituberculatus</name>
    <dbReference type="NCBI Taxonomy" id="210409"/>
    <lineage>
        <taxon>Eukaryota</taxon>
        <taxon>Metazoa</taxon>
        <taxon>Ecdysozoa</taxon>
        <taxon>Arthropoda</taxon>
        <taxon>Crustacea</taxon>
        <taxon>Multicrustacea</taxon>
        <taxon>Malacostraca</taxon>
        <taxon>Eumalacostraca</taxon>
        <taxon>Eucarida</taxon>
        <taxon>Decapoda</taxon>
        <taxon>Pleocyemata</taxon>
        <taxon>Brachyura</taxon>
        <taxon>Eubrachyura</taxon>
        <taxon>Portunoidea</taxon>
        <taxon>Portunidae</taxon>
        <taxon>Portuninae</taxon>
        <taxon>Portunus</taxon>
    </lineage>
</organism>
<name>A0A5B7HTJ8_PORTR</name>
<comment type="caution">
    <text evidence="1">The sequence shown here is derived from an EMBL/GenBank/DDBJ whole genome shotgun (WGS) entry which is preliminary data.</text>
</comment>
<protein>
    <submittedName>
        <fullName evidence="1">Uncharacterized protein</fullName>
    </submittedName>
</protein>
<accession>A0A5B7HTJ8</accession>
<dbReference type="AlphaFoldDB" id="A0A5B7HTJ8"/>
<proteinExistence type="predicted"/>
<reference evidence="1 2" key="1">
    <citation type="submission" date="2019-05" db="EMBL/GenBank/DDBJ databases">
        <title>Another draft genome of Portunus trituberculatus and its Hox gene families provides insights of decapod evolution.</title>
        <authorList>
            <person name="Jeong J.-H."/>
            <person name="Song I."/>
            <person name="Kim S."/>
            <person name="Choi T."/>
            <person name="Kim D."/>
            <person name="Ryu S."/>
            <person name="Kim W."/>
        </authorList>
    </citation>
    <scope>NUCLEOTIDE SEQUENCE [LARGE SCALE GENOMIC DNA]</scope>
    <source>
        <tissue evidence="1">Muscle</tissue>
    </source>
</reference>
<keyword evidence="2" id="KW-1185">Reference proteome</keyword>
<evidence type="ECO:0000313" key="1">
    <source>
        <dbReference type="EMBL" id="MPC73046.1"/>
    </source>
</evidence>
<dbReference type="Proteomes" id="UP000324222">
    <property type="component" value="Unassembled WGS sequence"/>
</dbReference>